<evidence type="ECO:0000313" key="3">
    <source>
        <dbReference type="Proteomes" id="UP001566132"/>
    </source>
</evidence>
<protein>
    <submittedName>
        <fullName evidence="2">Uncharacterized protein</fullName>
    </submittedName>
</protein>
<evidence type="ECO:0000256" key="1">
    <source>
        <dbReference type="SAM" id="SignalP"/>
    </source>
</evidence>
<dbReference type="EMBL" id="JBDJPC010000007">
    <property type="protein sequence ID" value="KAL1494473.1"/>
    <property type="molecule type" value="Genomic_DNA"/>
</dbReference>
<proteinExistence type="predicted"/>
<comment type="caution">
    <text evidence="2">The sequence shown here is derived from an EMBL/GenBank/DDBJ whole genome shotgun (WGS) entry which is preliminary data.</text>
</comment>
<keyword evidence="1" id="KW-0732">Signal</keyword>
<evidence type="ECO:0000313" key="2">
    <source>
        <dbReference type="EMBL" id="KAL1494473.1"/>
    </source>
</evidence>
<gene>
    <name evidence="2" type="ORF">ABEB36_010069</name>
</gene>
<name>A0ABD1EIH6_HYPHA</name>
<keyword evidence="3" id="KW-1185">Reference proteome</keyword>
<organism evidence="2 3">
    <name type="scientific">Hypothenemus hampei</name>
    <name type="common">Coffee berry borer</name>
    <dbReference type="NCBI Taxonomy" id="57062"/>
    <lineage>
        <taxon>Eukaryota</taxon>
        <taxon>Metazoa</taxon>
        <taxon>Ecdysozoa</taxon>
        <taxon>Arthropoda</taxon>
        <taxon>Hexapoda</taxon>
        <taxon>Insecta</taxon>
        <taxon>Pterygota</taxon>
        <taxon>Neoptera</taxon>
        <taxon>Endopterygota</taxon>
        <taxon>Coleoptera</taxon>
        <taxon>Polyphaga</taxon>
        <taxon>Cucujiformia</taxon>
        <taxon>Curculionidae</taxon>
        <taxon>Scolytinae</taxon>
        <taxon>Hypothenemus</taxon>
    </lineage>
</organism>
<dbReference type="AlphaFoldDB" id="A0ABD1EIH6"/>
<dbReference type="Proteomes" id="UP001566132">
    <property type="component" value="Unassembled WGS sequence"/>
</dbReference>
<feature type="chain" id="PRO_5044834902" evidence="1">
    <location>
        <begin position="23"/>
        <end position="233"/>
    </location>
</feature>
<feature type="signal peptide" evidence="1">
    <location>
        <begin position="1"/>
        <end position="22"/>
    </location>
</feature>
<sequence>MYLKLLIGILVVTSAIVQQVLSNPYPNAFNYASETYKNVREDSSEGSKEVFFQENFLLREYFQRVHPNMNHMTTETRNLVNDASLTTTYKSIFPVPTTIPQATKNTLNHWQYLQLHPYADRANNAEINMYTTTFKEIDRKILPQPTQLPRVAKSTNVKLKRNYDKGLLELWDIPADGNDYFLPADYVVYDNVYSEISYNYDYDDAFKDDEFFFKSINFKPGLINDRSQLRRAE</sequence>
<reference evidence="2 3" key="1">
    <citation type="submission" date="2024-05" db="EMBL/GenBank/DDBJ databases">
        <title>Genetic variation in Jamaican populations of the coffee berry borer (Hypothenemus hampei).</title>
        <authorList>
            <person name="Errbii M."/>
            <person name="Myrie A."/>
        </authorList>
    </citation>
    <scope>NUCLEOTIDE SEQUENCE [LARGE SCALE GENOMIC DNA]</scope>
    <source>
        <strain evidence="2">JA-Hopewell-2020-01-JO</strain>
        <tissue evidence="2">Whole body</tissue>
    </source>
</reference>
<accession>A0ABD1EIH6</accession>